<evidence type="ECO:0000256" key="2">
    <source>
        <dbReference type="ARBA" id="ARBA00022741"/>
    </source>
</evidence>
<organism evidence="5 6">
    <name type="scientific">Candidatus Desulfacyla euxinica</name>
    <dbReference type="NCBI Taxonomy" id="2841693"/>
    <lineage>
        <taxon>Bacteria</taxon>
        <taxon>Deltaproteobacteria</taxon>
        <taxon>Candidatus Desulfacyla</taxon>
    </lineage>
</organism>
<protein>
    <submittedName>
        <fullName evidence="5">CoA-binding protein</fullName>
    </submittedName>
</protein>
<dbReference type="Pfam" id="PF13380">
    <property type="entry name" value="CoA_binding_2"/>
    <property type="match status" value="1"/>
</dbReference>
<keyword evidence="1" id="KW-0436">Ligase</keyword>
<dbReference type="SUPFAM" id="SSF51735">
    <property type="entry name" value="NAD(P)-binding Rossmann-fold domains"/>
    <property type="match status" value="1"/>
</dbReference>
<evidence type="ECO:0000313" key="5">
    <source>
        <dbReference type="EMBL" id="MBC8177656.1"/>
    </source>
</evidence>
<reference evidence="5 6" key="1">
    <citation type="submission" date="2020-08" db="EMBL/GenBank/DDBJ databases">
        <title>Bridging the membrane lipid divide: bacteria of the FCB group superphylum have the potential to synthesize archaeal ether lipids.</title>
        <authorList>
            <person name="Villanueva L."/>
            <person name="Von Meijenfeldt F.A.B."/>
            <person name="Westbye A.B."/>
            <person name="Yadav S."/>
            <person name="Hopmans E.C."/>
            <person name="Dutilh B.E."/>
            <person name="Sinninghe Damste J.S."/>
        </authorList>
    </citation>
    <scope>NUCLEOTIDE SEQUENCE [LARGE SCALE GENOMIC DNA]</scope>
    <source>
        <strain evidence="5">NIOZ-UU27</strain>
    </source>
</reference>
<dbReference type="Gene3D" id="3.40.50.720">
    <property type="entry name" value="NAD(P)-binding Rossmann-like Domain"/>
    <property type="match status" value="1"/>
</dbReference>
<evidence type="ECO:0000256" key="3">
    <source>
        <dbReference type="ARBA" id="ARBA00022840"/>
    </source>
</evidence>
<dbReference type="InterPro" id="IPR032875">
    <property type="entry name" value="Succ_CoA_lig_flav_dom"/>
</dbReference>
<sequence>MQNSDEHFLVRFLEPRSVAIVGASNNHSGINYYLVANLVNLGFKGKIFPVNPKEKEIMGLRAYPKVKDIDEPVDLAVIGVSHALVPGILRECVQKDIKRVTIIAGGFSEIGEDGKKVQEEMRQIIRDHGIRAIGPNALSPINVPLDFCISFHPIRPIKRGGLSLIFQSGLYEPRFSWLLSDFNYHINKLVDLGNKMDINEVDALSYLVQDPETHVIGIHLESIEGDGREFLRLIREATARNKRVVVLKSGRSKAGAKAAASHTGAIVRGNDLVFDSAIKQAGAIRAYTLETFFDLTRALERFGPVSMKGNRIFLATFPGGEGVITTDLCEEEDLRLAEIEDKTVDKLRAVFPPWDIPPNPWDLGLTSQFNNPNVVYRVIIEAMLNDPNVDALAIQLHPMVFLFPKELLKVFDNSMTARKPIALWLAGMEPGRHEVLQSLEERRVLVFSSPEKAVRALSTLYRLSGPIQKTSC</sequence>
<dbReference type="GO" id="GO:0005524">
    <property type="term" value="F:ATP binding"/>
    <property type="evidence" value="ECO:0007669"/>
    <property type="project" value="UniProtKB-KW"/>
</dbReference>
<name>A0A8J6N066_9DELT</name>
<dbReference type="PANTHER" id="PTHR43334">
    <property type="entry name" value="ACETATE--COA LIGASE [ADP-FORMING]"/>
    <property type="match status" value="1"/>
</dbReference>
<keyword evidence="2" id="KW-0547">Nucleotide-binding</keyword>
<gene>
    <name evidence="5" type="ORF">H8E19_09655</name>
</gene>
<dbReference type="EMBL" id="JACNJD010000222">
    <property type="protein sequence ID" value="MBC8177656.1"/>
    <property type="molecule type" value="Genomic_DNA"/>
</dbReference>
<evidence type="ECO:0000259" key="4">
    <source>
        <dbReference type="SMART" id="SM00881"/>
    </source>
</evidence>
<feature type="domain" description="CoA-binding" evidence="4">
    <location>
        <begin position="12"/>
        <end position="107"/>
    </location>
</feature>
<accession>A0A8J6N066</accession>
<keyword evidence="3" id="KW-0067">ATP-binding</keyword>
<dbReference type="PANTHER" id="PTHR43334:SF2">
    <property type="entry name" value="ACETATE--COA LIGASE [ADP-FORMING]"/>
    <property type="match status" value="1"/>
</dbReference>
<dbReference type="SMART" id="SM00881">
    <property type="entry name" value="CoA_binding"/>
    <property type="match status" value="1"/>
</dbReference>
<comment type="caution">
    <text evidence="5">The sequence shown here is derived from an EMBL/GenBank/DDBJ whole genome shotgun (WGS) entry which is preliminary data.</text>
</comment>
<evidence type="ECO:0000256" key="1">
    <source>
        <dbReference type="ARBA" id="ARBA00022598"/>
    </source>
</evidence>
<dbReference type="AlphaFoldDB" id="A0A8J6N066"/>
<dbReference type="InterPro" id="IPR016102">
    <property type="entry name" value="Succinyl-CoA_synth-like"/>
</dbReference>
<dbReference type="Pfam" id="PF19045">
    <property type="entry name" value="Ligase_CoA_2"/>
    <property type="match status" value="1"/>
</dbReference>
<evidence type="ECO:0000313" key="6">
    <source>
        <dbReference type="Proteomes" id="UP000650524"/>
    </source>
</evidence>
<dbReference type="SUPFAM" id="SSF52210">
    <property type="entry name" value="Succinyl-CoA synthetase domains"/>
    <property type="match status" value="2"/>
</dbReference>
<dbReference type="Pfam" id="PF13607">
    <property type="entry name" value="Succ_CoA_lig"/>
    <property type="match status" value="1"/>
</dbReference>
<dbReference type="Proteomes" id="UP000650524">
    <property type="component" value="Unassembled WGS sequence"/>
</dbReference>
<dbReference type="InterPro" id="IPR036291">
    <property type="entry name" value="NAD(P)-bd_dom_sf"/>
</dbReference>
<dbReference type="InterPro" id="IPR051538">
    <property type="entry name" value="Acyl-CoA_Synth/Transferase"/>
</dbReference>
<dbReference type="InterPro" id="IPR003781">
    <property type="entry name" value="CoA-bd"/>
</dbReference>
<dbReference type="InterPro" id="IPR043938">
    <property type="entry name" value="Ligase_CoA_dom"/>
</dbReference>
<dbReference type="GO" id="GO:0043758">
    <property type="term" value="F:acetate-CoA ligase (ADP-forming) activity"/>
    <property type="evidence" value="ECO:0007669"/>
    <property type="project" value="InterPro"/>
</dbReference>
<dbReference type="Gene3D" id="3.40.50.261">
    <property type="entry name" value="Succinyl-CoA synthetase domains"/>
    <property type="match status" value="2"/>
</dbReference>
<proteinExistence type="predicted"/>